<dbReference type="EMBL" id="JANHOG010001495">
    <property type="protein sequence ID" value="KAJ3536139.1"/>
    <property type="molecule type" value="Genomic_DNA"/>
</dbReference>
<sequence length="484" mass="53739">MHEQTSNNAIIPVPRPLGYTDIPRAVQSTNDAFKTDPMTRYVIETPDKSDTTLHRVSHDANLFATYASLVHKGTAWTIEDGSSIVSYHPAKESQPDWSVDKLIRRILPYVFAYRKYLQSPEQRKRDQEVSDKVDKIIEEAIGERTDAMIYLNMAATAPARQGRGYGSTLARIVITKADEERCAVWLVSSNKLNEKFYNSLGFETKAETTIGDDNPTWSEPPLIVSIQLDTVAVPKPRLLRYTDIPTAVKSANDAFKTDPVHRYVVETPDSNDRTPHDITHDANMSVTFAEFVRKGTAWTIESGAAIRPRKGIPPRRIHGQAHPVAAPVRDGVQGRAAQSRTAQSMSTPTPDSQRCGDLLTVSPLVVLQRYKELEDKAGKTVEETIGARKDAILYLNILATAPKKQGLGYGSALVRVVTAKADEEKRASWLISSNIANTGFYQSLGFEIKGQIVLGDDNPTWREPAVVMLVMVREYGDNDARAPH</sequence>
<protein>
    <submittedName>
        <fullName evidence="1">Uncharacterized protein</fullName>
    </submittedName>
</protein>
<reference evidence="1" key="1">
    <citation type="submission" date="2022-07" db="EMBL/GenBank/DDBJ databases">
        <title>Genome Sequence of Phlebia brevispora.</title>
        <authorList>
            <person name="Buettner E."/>
        </authorList>
    </citation>
    <scope>NUCLEOTIDE SEQUENCE</scope>
    <source>
        <strain evidence="1">MPL23</strain>
    </source>
</reference>
<accession>A0ACC1SBK3</accession>
<dbReference type="Proteomes" id="UP001148662">
    <property type="component" value="Unassembled WGS sequence"/>
</dbReference>
<organism evidence="1 2">
    <name type="scientific">Phlebia brevispora</name>
    <dbReference type="NCBI Taxonomy" id="194682"/>
    <lineage>
        <taxon>Eukaryota</taxon>
        <taxon>Fungi</taxon>
        <taxon>Dikarya</taxon>
        <taxon>Basidiomycota</taxon>
        <taxon>Agaricomycotina</taxon>
        <taxon>Agaricomycetes</taxon>
        <taxon>Polyporales</taxon>
        <taxon>Meruliaceae</taxon>
        <taxon>Phlebia</taxon>
    </lineage>
</organism>
<comment type="caution">
    <text evidence="1">The sequence shown here is derived from an EMBL/GenBank/DDBJ whole genome shotgun (WGS) entry which is preliminary data.</text>
</comment>
<evidence type="ECO:0000313" key="1">
    <source>
        <dbReference type="EMBL" id="KAJ3536139.1"/>
    </source>
</evidence>
<evidence type="ECO:0000313" key="2">
    <source>
        <dbReference type="Proteomes" id="UP001148662"/>
    </source>
</evidence>
<name>A0ACC1SBK3_9APHY</name>
<keyword evidence="2" id="KW-1185">Reference proteome</keyword>
<proteinExistence type="predicted"/>
<gene>
    <name evidence="1" type="ORF">NM688_g6878</name>
</gene>